<dbReference type="EMBL" id="JAPWTJ010000046">
    <property type="protein sequence ID" value="KAJ8984127.1"/>
    <property type="molecule type" value="Genomic_DNA"/>
</dbReference>
<evidence type="ECO:0000256" key="1">
    <source>
        <dbReference type="ARBA" id="ARBA00022468"/>
    </source>
</evidence>
<dbReference type="PANTHER" id="PTHR23176">
    <property type="entry name" value="RHO/RAC/CDC GTPASE-ACTIVATING PROTEIN"/>
    <property type="match status" value="1"/>
</dbReference>
<dbReference type="SUPFAM" id="SSF48350">
    <property type="entry name" value="GTPase activation domain, GAP"/>
    <property type="match status" value="1"/>
</dbReference>
<sequence>MYKDTHTKGKFAQETKKRTKRYDMKMELFTELMTVPKRKRLNFGVVLKSNVILKSARLLNKKDVELKDSNNLTYTLFFDSSKDAKLFLENENVHRYIDGDSKSTITKTLLRLLGKRSSREVLEKKGIYQNEPIFGNTLEDIYRVENGVPLFIIKTLELIEMPENIVSLGLYRTSGNLATIQKIRFEVDKGRLDILNDFCKDVDVLTGALKLFFRELMQPLIPFNICDGLLDVMKNAKQYSKKDRDKIKSILAKLPEANSETLFTLISHLIKVVKYKEENKMDTYNLAVCWGPTIIFMTDSMENFHVKDIVAQSSSATRLFEALLVFYTENPEELFFGKKRQDYLGDKTTIQRQNSKESIGSSDSSRKNGSNLSLSIDDILKKIVEMIEINIRCEGLYTKSGSTEKINRITKKITKKKVSELEKIQV</sequence>
<accession>A0ABQ9K3I0</accession>
<keyword evidence="4" id="KW-1185">Reference proteome</keyword>
<keyword evidence="1" id="KW-0343">GTPase activation</keyword>
<dbReference type="Proteomes" id="UP001162164">
    <property type="component" value="Unassembled WGS sequence"/>
</dbReference>
<reference evidence="3" key="1">
    <citation type="journal article" date="2023" name="Insect Mol. Biol.">
        <title>Genome sequencing provides insights into the evolution of gene families encoding plant cell wall-degrading enzymes in longhorned beetles.</title>
        <authorList>
            <person name="Shin N.R."/>
            <person name="Okamura Y."/>
            <person name="Kirsch R."/>
            <person name="Pauchet Y."/>
        </authorList>
    </citation>
    <scope>NUCLEOTIDE SEQUENCE</scope>
    <source>
        <strain evidence="3">MMC_N1</strain>
    </source>
</reference>
<evidence type="ECO:0000313" key="4">
    <source>
        <dbReference type="Proteomes" id="UP001162164"/>
    </source>
</evidence>
<evidence type="ECO:0000313" key="3">
    <source>
        <dbReference type="EMBL" id="KAJ8984127.1"/>
    </source>
</evidence>
<proteinExistence type="predicted"/>
<evidence type="ECO:0000259" key="2">
    <source>
        <dbReference type="PROSITE" id="PS50238"/>
    </source>
</evidence>
<gene>
    <name evidence="3" type="ORF">NQ317_017337</name>
</gene>
<dbReference type="Pfam" id="PF00620">
    <property type="entry name" value="RhoGAP"/>
    <property type="match status" value="1"/>
</dbReference>
<dbReference type="Gene3D" id="1.10.555.10">
    <property type="entry name" value="Rho GTPase activation protein"/>
    <property type="match status" value="1"/>
</dbReference>
<organism evidence="3 4">
    <name type="scientific">Molorchus minor</name>
    <dbReference type="NCBI Taxonomy" id="1323400"/>
    <lineage>
        <taxon>Eukaryota</taxon>
        <taxon>Metazoa</taxon>
        <taxon>Ecdysozoa</taxon>
        <taxon>Arthropoda</taxon>
        <taxon>Hexapoda</taxon>
        <taxon>Insecta</taxon>
        <taxon>Pterygota</taxon>
        <taxon>Neoptera</taxon>
        <taxon>Endopterygota</taxon>
        <taxon>Coleoptera</taxon>
        <taxon>Polyphaga</taxon>
        <taxon>Cucujiformia</taxon>
        <taxon>Chrysomeloidea</taxon>
        <taxon>Cerambycidae</taxon>
        <taxon>Lamiinae</taxon>
        <taxon>Monochamini</taxon>
        <taxon>Molorchus</taxon>
    </lineage>
</organism>
<dbReference type="PROSITE" id="PS50238">
    <property type="entry name" value="RHOGAP"/>
    <property type="match status" value="1"/>
</dbReference>
<dbReference type="InterPro" id="IPR050729">
    <property type="entry name" value="Rho-GAP"/>
</dbReference>
<dbReference type="PANTHER" id="PTHR23176:SF129">
    <property type="entry name" value="RHO GTPASE ACTIVATING PROTEIN AT 16F, ISOFORM E-RELATED"/>
    <property type="match status" value="1"/>
</dbReference>
<name>A0ABQ9K3I0_9CUCU</name>
<dbReference type="SMART" id="SM00324">
    <property type="entry name" value="RhoGAP"/>
    <property type="match status" value="1"/>
</dbReference>
<comment type="caution">
    <text evidence="3">The sequence shown here is derived from an EMBL/GenBank/DDBJ whole genome shotgun (WGS) entry which is preliminary data.</text>
</comment>
<feature type="domain" description="Rho-GAP" evidence="2">
    <location>
        <begin position="136"/>
        <end position="335"/>
    </location>
</feature>
<protein>
    <recommendedName>
        <fullName evidence="2">Rho-GAP domain-containing protein</fullName>
    </recommendedName>
</protein>
<dbReference type="InterPro" id="IPR000198">
    <property type="entry name" value="RhoGAP_dom"/>
</dbReference>
<dbReference type="InterPro" id="IPR008936">
    <property type="entry name" value="Rho_GTPase_activation_prot"/>
</dbReference>